<dbReference type="AlphaFoldDB" id="A0A7G6X3M8"/>
<dbReference type="EMBL" id="CP043661">
    <property type="protein sequence ID" value="QNE20843.1"/>
    <property type="molecule type" value="Genomic_DNA"/>
</dbReference>
<dbReference type="Proteomes" id="UP000515563">
    <property type="component" value="Chromosome"/>
</dbReference>
<proteinExistence type="predicted"/>
<sequence length="117" mass="12518">MTPAIARIALSYEACELSELARHAVPTDRSTTEAVAEAGRILQAAQRFLAATLLAAQADGMPWPAIAELLASAGPDQSSWRARLLNDPYEAAEDLDDWVIRHAEEDPGPAPVSGVLR</sequence>
<reference evidence="1 2" key="2">
    <citation type="journal article" date="2020" name="Microbiol. Resour. Announc.">
        <title>Antarctic desert soil bacteria exhibit high novel natural product potential, evaluated through long-read genome sequencing and comparative genomics.</title>
        <authorList>
            <person name="Benaud N."/>
            <person name="Edwards R.J."/>
            <person name="Amos T.G."/>
            <person name="D'Agostino P.M."/>
            <person name="Gutierrez-Chavez C."/>
            <person name="Montgomery K."/>
            <person name="Nicetic I."/>
            <person name="Ferrari B.C."/>
        </authorList>
    </citation>
    <scope>NUCLEOTIDE SEQUENCE [LARGE SCALE GENOMIC DNA]</scope>
    <source>
        <strain evidence="1 2">SPB151</strain>
    </source>
</reference>
<dbReference type="KEGG" id="kqi:F1D05_26675"/>
<dbReference type="RefSeq" id="WP_185443243.1">
    <property type="nucleotide sequence ID" value="NZ_CP043661.1"/>
</dbReference>
<reference evidence="2" key="1">
    <citation type="submission" date="2019-09" db="EMBL/GenBank/DDBJ databases">
        <title>Antimicrobial potential of Antarctic Bacteria.</title>
        <authorList>
            <person name="Benaud N."/>
            <person name="Edwards R.J."/>
            <person name="Ferrari B.C."/>
        </authorList>
    </citation>
    <scope>NUCLEOTIDE SEQUENCE [LARGE SCALE GENOMIC DNA]</scope>
    <source>
        <strain evidence="2">SPB151</strain>
    </source>
</reference>
<gene>
    <name evidence="1" type="ORF">F1D05_26675</name>
</gene>
<name>A0A7G6X3M8_9ACTN</name>
<accession>A0A7G6X3M8</accession>
<keyword evidence="2" id="KW-1185">Reference proteome</keyword>
<protein>
    <submittedName>
        <fullName evidence="1">Uncharacterized protein</fullName>
    </submittedName>
</protein>
<evidence type="ECO:0000313" key="2">
    <source>
        <dbReference type="Proteomes" id="UP000515563"/>
    </source>
</evidence>
<organism evidence="1 2">
    <name type="scientific">Kribbella qitaiheensis</name>
    <dbReference type="NCBI Taxonomy" id="1544730"/>
    <lineage>
        <taxon>Bacteria</taxon>
        <taxon>Bacillati</taxon>
        <taxon>Actinomycetota</taxon>
        <taxon>Actinomycetes</taxon>
        <taxon>Propionibacteriales</taxon>
        <taxon>Kribbellaceae</taxon>
        <taxon>Kribbella</taxon>
    </lineage>
</organism>
<evidence type="ECO:0000313" key="1">
    <source>
        <dbReference type="EMBL" id="QNE20843.1"/>
    </source>
</evidence>